<name>A0ABU9B351_9BACT</name>
<gene>
    <name evidence="1" type="ORF">WKV53_22315</name>
</gene>
<protein>
    <recommendedName>
        <fullName evidence="3">DUF2783 domain-containing protein</fullName>
    </recommendedName>
</protein>
<dbReference type="Proteomes" id="UP001371305">
    <property type="component" value="Unassembled WGS sequence"/>
</dbReference>
<sequence>MRVRSAVDALDVFQKVLGMGEDCEEAIPDLITNLLHLAHSRGVGPKAVLRECLMHFVAEAGELPPDET</sequence>
<dbReference type="EMBL" id="JBBUKT010000010">
    <property type="protein sequence ID" value="MEK7953265.1"/>
    <property type="molecule type" value="Genomic_DNA"/>
</dbReference>
<organism evidence="1 2">
    <name type="scientific">Luteolibacter soli</name>
    <dbReference type="NCBI Taxonomy" id="3135280"/>
    <lineage>
        <taxon>Bacteria</taxon>
        <taxon>Pseudomonadati</taxon>
        <taxon>Verrucomicrobiota</taxon>
        <taxon>Verrucomicrobiia</taxon>
        <taxon>Verrucomicrobiales</taxon>
        <taxon>Verrucomicrobiaceae</taxon>
        <taxon>Luteolibacter</taxon>
    </lineage>
</organism>
<evidence type="ECO:0008006" key="3">
    <source>
        <dbReference type="Google" id="ProtNLM"/>
    </source>
</evidence>
<dbReference type="RefSeq" id="WP_341407029.1">
    <property type="nucleotide sequence ID" value="NZ_JBBUKT010000010.1"/>
</dbReference>
<evidence type="ECO:0000313" key="1">
    <source>
        <dbReference type="EMBL" id="MEK7953265.1"/>
    </source>
</evidence>
<evidence type="ECO:0000313" key="2">
    <source>
        <dbReference type="Proteomes" id="UP001371305"/>
    </source>
</evidence>
<comment type="caution">
    <text evidence="1">The sequence shown here is derived from an EMBL/GenBank/DDBJ whole genome shotgun (WGS) entry which is preliminary data.</text>
</comment>
<keyword evidence="2" id="KW-1185">Reference proteome</keyword>
<accession>A0ABU9B351</accession>
<reference evidence="1 2" key="1">
    <citation type="submission" date="2024-04" db="EMBL/GenBank/DDBJ databases">
        <title>Luteolibacter sp. isolated from soil.</title>
        <authorList>
            <person name="An J."/>
        </authorList>
    </citation>
    <scope>NUCLEOTIDE SEQUENCE [LARGE SCALE GENOMIC DNA]</scope>
    <source>
        <strain evidence="1 2">Y139</strain>
    </source>
</reference>
<proteinExistence type="predicted"/>